<dbReference type="EMBL" id="POTW01000074">
    <property type="protein sequence ID" value="PZF80838.1"/>
    <property type="molecule type" value="Genomic_DNA"/>
</dbReference>
<evidence type="ECO:0000313" key="3">
    <source>
        <dbReference type="Proteomes" id="UP000248764"/>
    </source>
</evidence>
<keyword evidence="3" id="KW-1185">Reference proteome</keyword>
<evidence type="ECO:0000259" key="1">
    <source>
        <dbReference type="Pfam" id="PF03372"/>
    </source>
</evidence>
<dbReference type="PANTHER" id="PTHR14859:SF15">
    <property type="entry name" value="ENDONUCLEASE_EXONUCLEASE_PHOSPHATASE DOMAIN-CONTAINING PROTEIN"/>
    <property type="match status" value="1"/>
</dbReference>
<dbReference type="Proteomes" id="UP000248764">
    <property type="component" value="Unassembled WGS sequence"/>
</dbReference>
<dbReference type="RefSeq" id="WP_111257176.1">
    <property type="nucleotide sequence ID" value="NZ_POTW01000074.1"/>
</dbReference>
<dbReference type="InterPro" id="IPR036691">
    <property type="entry name" value="Endo/exonu/phosph_ase_sf"/>
</dbReference>
<evidence type="ECO:0000313" key="2">
    <source>
        <dbReference type="EMBL" id="PZF80838.1"/>
    </source>
</evidence>
<dbReference type="InterPro" id="IPR005135">
    <property type="entry name" value="Endo/exonuclease/phosphatase"/>
</dbReference>
<dbReference type="GO" id="GO:0016020">
    <property type="term" value="C:membrane"/>
    <property type="evidence" value="ECO:0007669"/>
    <property type="project" value="GOC"/>
</dbReference>
<feature type="domain" description="Endonuclease/exonuclease/phosphatase" evidence="1">
    <location>
        <begin position="9"/>
        <end position="223"/>
    </location>
</feature>
<dbReference type="AlphaFoldDB" id="A0A2W2BKK7"/>
<dbReference type="GO" id="GO:0006506">
    <property type="term" value="P:GPI anchor biosynthetic process"/>
    <property type="evidence" value="ECO:0007669"/>
    <property type="project" value="TreeGrafter"/>
</dbReference>
<protein>
    <recommendedName>
        <fullName evidence="1">Endonuclease/exonuclease/phosphatase domain-containing protein</fullName>
    </recommendedName>
</protein>
<comment type="caution">
    <text evidence="2">The sequence shown here is derived from an EMBL/GenBank/DDBJ whole genome shotgun (WGS) entry which is preliminary data.</text>
</comment>
<accession>A0A2W2BKK7</accession>
<dbReference type="Pfam" id="PF03372">
    <property type="entry name" value="Exo_endo_phos"/>
    <property type="match status" value="1"/>
</dbReference>
<dbReference type="GO" id="GO:0003824">
    <property type="term" value="F:catalytic activity"/>
    <property type="evidence" value="ECO:0007669"/>
    <property type="project" value="InterPro"/>
</dbReference>
<dbReference type="Gene3D" id="3.60.10.10">
    <property type="entry name" value="Endonuclease/exonuclease/phosphatase"/>
    <property type="match status" value="1"/>
</dbReference>
<dbReference type="SUPFAM" id="SSF56219">
    <property type="entry name" value="DNase I-like"/>
    <property type="match status" value="1"/>
</dbReference>
<organism evidence="2 3">
    <name type="scientific">Jiangella anatolica</name>
    <dbReference type="NCBI Taxonomy" id="2670374"/>
    <lineage>
        <taxon>Bacteria</taxon>
        <taxon>Bacillati</taxon>
        <taxon>Actinomycetota</taxon>
        <taxon>Actinomycetes</taxon>
        <taxon>Jiangellales</taxon>
        <taxon>Jiangellaceae</taxon>
        <taxon>Jiangella</taxon>
    </lineage>
</organism>
<sequence>MPVTRILHWNIHSWRDDAGVPNVDTVAALVEETDPDVVSLVEVDEPWPRPTRLAGLAERLGYTWLFPPTVHYGDEAGPRGGYGNALLVRAPILALQQWQLRWPPRLYDGTESSEARTIVLAKLDPGVWVGSTHLPSRSEPARSAALARLLALTGELDAPWLICGDFNTSPAGWIPVDGSVQVRPWPPEPSYPTRSPAKPIDYVLASPSLPLTAAVLGRAGSDHLPLLVELAGTGPTG</sequence>
<dbReference type="InterPro" id="IPR051916">
    <property type="entry name" value="GPI-anchor_lipid_remodeler"/>
</dbReference>
<proteinExistence type="predicted"/>
<name>A0A2W2BKK7_9ACTN</name>
<dbReference type="PANTHER" id="PTHR14859">
    <property type="entry name" value="CALCOFLUOR WHITE HYPERSENSITIVE PROTEIN PRECURSOR"/>
    <property type="match status" value="1"/>
</dbReference>
<gene>
    <name evidence="2" type="ORF">C1I92_24050</name>
</gene>
<reference evidence="2 3" key="1">
    <citation type="submission" date="2018-01" db="EMBL/GenBank/DDBJ databases">
        <title>Draft genome sequence of Jiangella sp. GTF31.</title>
        <authorList>
            <person name="Sahin N."/>
            <person name="Ay H."/>
            <person name="Saygin H."/>
        </authorList>
    </citation>
    <scope>NUCLEOTIDE SEQUENCE [LARGE SCALE GENOMIC DNA]</scope>
    <source>
        <strain evidence="2 3">GTF31</strain>
    </source>
</reference>